<dbReference type="PROSITE" id="PS50835">
    <property type="entry name" value="IG_LIKE"/>
    <property type="match status" value="1"/>
</dbReference>
<protein>
    <recommendedName>
        <fullName evidence="7">Ig-like domain-containing protein</fullName>
    </recommendedName>
</protein>
<comment type="subcellular location">
    <subcellularLocation>
        <location evidence="1">Membrane</location>
        <topology evidence="1">Single-pass type I membrane protein</topology>
    </subcellularLocation>
</comment>
<keyword evidence="6" id="KW-1133">Transmembrane helix</keyword>
<evidence type="ECO:0000256" key="4">
    <source>
        <dbReference type="ARBA" id="ARBA00023180"/>
    </source>
</evidence>
<dbReference type="EMBL" id="JAIWYP010000008">
    <property type="protein sequence ID" value="KAH3783044.1"/>
    <property type="molecule type" value="Genomic_DNA"/>
</dbReference>
<comment type="caution">
    <text evidence="8">The sequence shown here is derived from an EMBL/GenBank/DDBJ whole genome shotgun (WGS) entry which is preliminary data.</text>
</comment>
<reference evidence="8" key="2">
    <citation type="submission" date="2020-11" db="EMBL/GenBank/DDBJ databases">
        <authorList>
            <person name="McCartney M.A."/>
            <person name="Auch B."/>
            <person name="Kono T."/>
            <person name="Mallez S."/>
            <person name="Becker A."/>
            <person name="Gohl D.M."/>
            <person name="Silverstein K.A.T."/>
            <person name="Koren S."/>
            <person name="Bechman K.B."/>
            <person name="Herman A."/>
            <person name="Abrahante J.E."/>
            <person name="Garbe J."/>
        </authorList>
    </citation>
    <scope>NUCLEOTIDE SEQUENCE</scope>
    <source>
        <strain evidence="8">Duluth1</strain>
        <tissue evidence="8">Whole animal</tissue>
    </source>
</reference>
<dbReference type="Proteomes" id="UP000828390">
    <property type="component" value="Unassembled WGS sequence"/>
</dbReference>
<evidence type="ECO:0000313" key="8">
    <source>
        <dbReference type="EMBL" id="KAH3783044.1"/>
    </source>
</evidence>
<evidence type="ECO:0000313" key="9">
    <source>
        <dbReference type="Proteomes" id="UP000828390"/>
    </source>
</evidence>
<reference evidence="8" key="1">
    <citation type="journal article" date="2019" name="bioRxiv">
        <title>The Genome of the Zebra Mussel, Dreissena polymorpha: A Resource for Invasive Species Research.</title>
        <authorList>
            <person name="McCartney M.A."/>
            <person name="Auch B."/>
            <person name="Kono T."/>
            <person name="Mallez S."/>
            <person name="Zhang Y."/>
            <person name="Obille A."/>
            <person name="Becker A."/>
            <person name="Abrahante J.E."/>
            <person name="Garbe J."/>
            <person name="Badalamenti J.P."/>
            <person name="Herman A."/>
            <person name="Mangelson H."/>
            <person name="Liachko I."/>
            <person name="Sullivan S."/>
            <person name="Sone E.D."/>
            <person name="Koren S."/>
            <person name="Silverstein K.A.T."/>
            <person name="Beckman K.B."/>
            <person name="Gohl D.M."/>
        </authorList>
    </citation>
    <scope>NUCLEOTIDE SEQUENCE</scope>
    <source>
        <strain evidence="8">Duluth1</strain>
        <tissue evidence="8">Whole animal</tissue>
    </source>
</reference>
<evidence type="ECO:0000256" key="6">
    <source>
        <dbReference type="SAM" id="Phobius"/>
    </source>
</evidence>
<gene>
    <name evidence="8" type="ORF">DPMN_160971</name>
</gene>
<feature type="transmembrane region" description="Helical" evidence="6">
    <location>
        <begin position="184"/>
        <end position="209"/>
    </location>
</feature>
<dbReference type="PANTHER" id="PTHR11640">
    <property type="entry name" value="NEPHRIN"/>
    <property type="match status" value="1"/>
</dbReference>
<evidence type="ECO:0000256" key="3">
    <source>
        <dbReference type="ARBA" id="ARBA00023157"/>
    </source>
</evidence>
<keyword evidence="3" id="KW-1015">Disulfide bond</keyword>
<keyword evidence="9" id="KW-1185">Reference proteome</keyword>
<proteinExistence type="predicted"/>
<dbReference type="Gene3D" id="2.60.40.10">
    <property type="entry name" value="Immunoglobulins"/>
    <property type="match status" value="1"/>
</dbReference>
<keyword evidence="6" id="KW-0812">Transmembrane</keyword>
<dbReference type="InterPro" id="IPR013783">
    <property type="entry name" value="Ig-like_fold"/>
</dbReference>
<dbReference type="InterPro" id="IPR007110">
    <property type="entry name" value="Ig-like_dom"/>
</dbReference>
<evidence type="ECO:0000256" key="1">
    <source>
        <dbReference type="ARBA" id="ARBA00004479"/>
    </source>
</evidence>
<keyword evidence="4" id="KW-0325">Glycoprotein</keyword>
<dbReference type="InterPro" id="IPR051275">
    <property type="entry name" value="Cell_adhesion_signaling"/>
</dbReference>
<keyword evidence="5" id="KW-0393">Immunoglobulin domain</keyword>
<dbReference type="SUPFAM" id="SSF48726">
    <property type="entry name" value="Immunoglobulin"/>
    <property type="match status" value="1"/>
</dbReference>
<dbReference type="AlphaFoldDB" id="A0A9D4EP47"/>
<dbReference type="InterPro" id="IPR036179">
    <property type="entry name" value="Ig-like_dom_sf"/>
</dbReference>
<keyword evidence="2 6" id="KW-0472">Membrane</keyword>
<sequence length="337" mass="37769">MSCIRGQRAIARWKIVVLYPPTVIDMKDLAILENSTISQECKYIHGYPTQTDITWWVGSKLVVLGSQLVITQVSRLSAGLYRCEATNRFEHDEMPYIGKGSGMFQLKVTYPATITRFHINALPHIVQVTLIETENATFQYLELTQLRPDILYEAQLIASFSSGNYSIAPTVTFKTLSFSEETKLSIIVAATAGSVLIMCIMSVLLRLYLKRSLRDDTHGEMSRIHPFIDPQDAHSAHIEPVPPQIIGGTNLRDEICLKTKLNPTEELHNYMGEFVEDEVEEYITGCCHSSSSTTDSVISDTCLQYLTVIDNVPIPPESIVLTSEYDDVANTSRQPQS</sequence>
<accession>A0A9D4EP47</accession>
<evidence type="ECO:0000256" key="5">
    <source>
        <dbReference type="ARBA" id="ARBA00023319"/>
    </source>
</evidence>
<feature type="domain" description="Ig-like" evidence="7">
    <location>
        <begin position="20"/>
        <end position="109"/>
    </location>
</feature>
<name>A0A9D4EP47_DREPO</name>
<evidence type="ECO:0000256" key="2">
    <source>
        <dbReference type="ARBA" id="ARBA00023136"/>
    </source>
</evidence>
<dbReference type="GO" id="GO:0016020">
    <property type="term" value="C:membrane"/>
    <property type="evidence" value="ECO:0007669"/>
    <property type="project" value="UniProtKB-SubCell"/>
</dbReference>
<evidence type="ECO:0000259" key="7">
    <source>
        <dbReference type="PROSITE" id="PS50835"/>
    </source>
</evidence>
<organism evidence="8 9">
    <name type="scientific">Dreissena polymorpha</name>
    <name type="common">Zebra mussel</name>
    <name type="synonym">Mytilus polymorpha</name>
    <dbReference type="NCBI Taxonomy" id="45954"/>
    <lineage>
        <taxon>Eukaryota</taxon>
        <taxon>Metazoa</taxon>
        <taxon>Spiralia</taxon>
        <taxon>Lophotrochozoa</taxon>
        <taxon>Mollusca</taxon>
        <taxon>Bivalvia</taxon>
        <taxon>Autobranchia</taxon>
        <taxon>Heteroconchia</taxon>
        <taxon>Euheterodonta</taxon>
        <taxon>Imparidentia</taxon>
        <taxon>Neoheterodontei</taxon>
        <taxon>Myida</taxon>
        <taxon>Dreissenoidea</taxon>
        <taxon>Dreissenidae</taxon>
        <taxon>Dreissena</taxon>
    </lineage>
</organism>